<protein>
    <recommendedName>
        <fullName evidence="1">AAA+ ATPase domain-containing protein</fullName>
    </recommendedName>
</protein>
<feature type="domain" description="AAA+ ATPase" evidence="1">
    <location>
        <begin position="30"/>
        <end position="152"/>
    </location>
</feature>
<dbReference type="InterPro" id="IPR003593">
    <property type="entry name" value="AAA+_ATPase"/>
</dbReference>
<accession>A0A1T5GZ75</accession>
<sequence length="398" mass="46787">MEILQEKFRKKIARTDLRFTRNILDEINWDARLIGIKGARGVGKTTLLLQYIKLFLSNKLSKTLYVSMDDIWFSEHKLTQLVDTFVKEGGEFLFLDEVHKYPQWSIEIKNIYDDYPDLKIIFTGSSLLEILNARADLSRRAITYTMQGLSFREFLALETGNKYPLITLEDIIISHEQITSDIVKNLKPFQYFENYLYNGYYPFYTEQPDLYHIRLEEIINMILEIELPLLRNVNINYTKKLKQLIYIIAESAPFIPNISKISERSGINRETILNYIHYLTESQILFSAYRNSKGISQLQKPDKLYLENSNLMYTFRGELINKGNMRETFFVNQLKYKHTIELSHAADFIVDQRYSFEIGGKSKNKKQITNLPNAYIVTDNTEIGIGNKIPLWLFGFLY</sequence>
<dbReference type="InterPro" id="IPR041682">
    <property type="entry name" value="AAA_14"/>
</dbReference>
<evidence type="ECO:0000313" key="3">
    <source>
        <dbReference type="Proteomes" id="UP000191055"/>
    </source>
</evidence>
<dbReference type="SUPFAM" id="SSF52540">
    <property type="entry name" value="P-loop containing nucleoside triphosphate hydrolases"/>
    <property type="match status" value="1"/>
</dbReference>
<reference evidence="2 3" key="1">
    <citation type="submission" date="2017-02" db="EMBL/GenBank/DDBJ databases">
        <authorList>
            <person name="Peterson S.W."/>
        </authorList>
    </citation>
    <scope>NUCLEOTIDE SEQUENCE [LARGE SCALE GENOMIC DNA]</scope>
    <source>
        <strain evidence="2 3">DSM 24412</strain>
    </source>
</reference>
<proteinExistence type="predicted"/>
<dbReference type="Proteomes" id="UP000191055">
    <property type="component" value="Unassembled WGS sequence"/>
</dbReference>
<dbReference type="STRING" id="889453.SAMN03080601_01989"/>
<dbReference type="InterPro" id="IPR027417">
    <property type="entry name" value="P-loop_NTPase"/>
</dbReference>
<dbReference type="RefSeq" id="WP_079557725.1">
    <property type="nucleotide sequence ID" value="NZ_CP021904.1"/>
</dbReference>
<dbReference type="Pfam" id="PF13173">
    <property type="entry name" value="AAA_14"/>
    <property type="match status" value="1"/>
</dbReference>
<keyword evidence="3" id="KW-1185">Reference proteome</keyword>
<dbReference type="KEGG" id="asx:CDL62_18375"/>
<dbReference type="PANTHER" id="PTHR42990:SF1">
    <property type="entry name" value="AAA+ ATPASE DOMAIN-CONTAINING PROTEIN"/>
    <property type="match status" value="1"/>
</dbReference>
<dbReference type="AlphaFoldDB" id="A0A1T5GZ75"/>
<dbReference type="SMART" id="SM00382">
    <property type="entry name" value="AAA"/>
    <property type="match status" value="1"/>
</dbReference>
<dbReference type="EMBL" id="FUYV01000011">
    <property type="protein sequence ID" value="SKC13717.1"/>
    <property type="molecule type" value="Genomic_DNA"/>
</dbReference>
<evidence type="ECO:0000259" key="1">
    <source>
        <dbReference type="SMART" id="SM00382"/>
    </source>
</evidence>
<dbReference type="OrthoDB" id="9768467at2"/>
<gene>
    <name evidence="2" type="ORF">SAMN03080601_01989</name>
</gene>
<name>A0A1T5GZ75_9BACT</name>
<organism evidence="2 3">
    <name type="scientific">Alkalitalea saponilacus</name>
    <dbReference type="NCBI Taxonomy" id="889453"/>
    <lineage>
        <taxon>Bacteria</taxon>
        <taxon>Pseudomonadati</taxon>
        <taxon>Bacteroidota</taxon>
        <taxon>Bacteroidia</taxon>
        <taxon>Marinilabiliales</taxon>
        <taxon>Marinilabiliaceae</taxon>
        <taxon>Alkalitalea</taxon>
    </lineage>
</organism>
<evidence type="ECO:0000313" key="2">
    <source>
        <dbReference type="EMBL" id="SKC13717.1"/>
    </source>
</evidence>
<dbReference type="PANTHER" id="PTHR42990">
    <property type="entry name" value="ATPASE"/>
    <property type="match status" value="1"/>
</dbReference>